<reference evidence="12 13" key="1">
    <citation type="submission" date="2019-03" db="EMBL/GenBank/DDBJ databases">
        <title>Sequencing the genomes of 1000 actinobacteria strains.</title>
        <authorList>
            <person name="Klenk H.-P."/>
        </authorList>
    </citation>
    <scope>NUCLEOTIDE SEQUENCE [LARGE SCALE GENOMIC DNA]</scope>
    <source>
        <strain evidence="12 13">DSM 18936</strain>
    </source>
</reference>
<dbReference type="PANTHER" id="PTHR10353:SF36">
    <property type="entry name" value="LP05116P"/>
    <property type="match status" value="1"/>
</dbReference>
<feature type="binding site" evidence="10">
    <location>
        <position position="414"/>
    </location>
    <ligand>
        <name>substrate</name>
    </ligand>
</feature>
<keyword evidence="7 11" id="KW-0326">Glycosidase</keyword>
<feature type="binding site" evidence="10">
    <location>
        <position position="25"/>
    </location>
    <ligand>
        <name>substrate</name>
    </ligand>
</feature>
<feature type="binding site" evidence="10">
    <location>
        <position position="170"/>
    </location>
    <ligand>
        <name>substrate</name>
    </ligand>
</feature>
<evidence type="ECO:0000313" key="12">
    <source>
        <dbReference type="EMBL" id="TDT15841.1"/>
    </source>
</evidence>
<dbReference type="GO" id="GO:0005829">
    <property type="term" value="C:cytosol"/>
    <property type="evidence" value="ECO:0007669"/>
    <property type="project" value="TreeGrafter"/>
</dbReference>
<evidence type="ECO:0000256" key="1">
    <source>
        <dbReference type="ARBA" id="ARBA00000448"/>
    </source>
</evidence>
<keyword evidence="5" id="KW-0136">Cellulose degradation</keyword>
<dbReference type="InterPro" id="IPR033132">
    <property type="entry name" value="GH_1_N_CS"/>
</dbReference>
<dbReference type="Proteomes" id="UP000294558">
    <property type="component" value="Unassembled WGS sequence"/>
</dbReference>
<protein>
    <recommendedName>
        <fullName evidence="3 11">Beta-glucosidase</fullName>
        <ecNumber evidence="3 11">3.2.1.21</ecNumber>
    </recommendedName>
</protein>
<evidence type="ECO:0000256" key="6">
    <source>
        <dbReference type="ARBA" id="ARBA00023277"/>
    </source>
</evidence>
<evidence type="ECO:0000313" key="13">
    <source>
        <dbReference type="Proteomes" id="UP000294558"/>
    </source>
</evidence>
<keyword evidence="8" id="KW-0624">Polysaccharide degradation</keyword>
<dbReference type="PRINTS" id="PR00131">
    <property type="entry name" value="GLHYDRLASE1"/>
</dbReference>
<dbReference type="PROSITE" id="PS00653">
    <property type="entry name" value="GLYCOSYL_HYDROL_F1_2"/>
    <property type="match status" value="1"/>
</dbReference>
<evidence type="ECO:0000256" key="4">
    <source>
        <dbReference type="ARBA" id="ARBA00022801"/>
    </source>
</evidence>
<dbReference type="EC" id="3.2.1.21" evidence="3 11"/>
<organism evidence="12 13">
    <name type="scientific">Ilumatobacter fluminis</name>
    <dbReference type="NCBI Taxonomy" id="467091"/>
    <lineage>
        <taxon>Bacteria</taxon>
        <taxon>Bacillati</taxon>
        <taxon>Actinomycetota</taxon>
        <taxon>Acidimicrobiia</taxon>
        <taxon>Acidimicrobiales</taxon>
        <taxon>Ilumatobacteraceae</taxon>
        <taxon>Ilumatobacter</taxon>
    </lineage>
</organism>
<evidence type="ECO:0000256" key="3">
    <source>
        <dbReference type="ARBA" id="ARBA00012744"/>
    </source>
</evidence>
<proteinExistence type="inferred from homology"/>
<evidence type="ECO:0000256" key="7">
    <source>
        <dbReference type="ARBA" id="ARBA00023295"/>
    </source>
</evidence>
<dbReference type="EMBL" id="SOAU01000001">
    <property type="protein sequence ID" value="TDT15841.1"/>
    <property type="molecule type" value="Genomic_DNA"/>
</dbReference>
<keyword evidence="4 11" id="KW-0378">Hydrolase</keyword>
<dbReference type="Gene3D" id="3.20.20.80">
    <property type="entry name" value="Glycosidases"/>
    <property type="match status" value="1"/>
</dbReference>
<dbReference type="GO" id="GO:0008422">
    <property type="term" value="F:beta-glucosidase activity"/>
    <property type="evidence" value="ECO:0007669"/>
    <property type="project" value="UniProtKB-EC"/>
</dbReference>
<feature type="active site" description="Proton donor" evidence="9">
    <location>
        <position position="171"/>
    </location>
</feature>
<keyword evidence="6" id="KW-0119">Carbohydrate metabolism</keyword>
<keyword evidence="13" id="KW-1185">Reference proteome</keyword>
<dbReference type="GO" id="GO:0030245">
    <property type="term" value="P:cellulose catabolic process"/>
    <property type="evidence" value="ECO:0007669"/>
    <property type="project" value="UniProtKB-KW"/>
</dbReference>
<accession>A0A4R7HXN8</accession>
<name>A0A4R7HXN8_9ACTN</name>
<dbReference type="PANTHER" id="PTHR10353">
    <property type="entry name" value="GLYCOSYL HYDROLASE"/>
    <property type="match status" value="1"/>
</dbReference>
<evidence type="ECO:0000256" key="2">
    <source>
        <dbReference type="ARBA" id="ARBA00010838"/>
    </source>
</evidence>
<dbReference type="InterPro" id="IPR017853">
    <property type="entry name" value="GH"/>
</dbReference>
<dbReference type="InterPro" id="IPR017736">
    <property type="entry name" value="Glyco_hydro_1_beta-glucosidase"/>
</dbReference>
<dbReference type="AlphaFoldDB" id="A0A4R7HXN8"/>
<dbReference type="SUPFAM" id="SSF51445">
    <property type="entry name" value="(Trans)glycosidases"/>
    <property type="match status" value="1"/>
</dbReference>
<evidence type="ECO:0000256" key="9">
    <source>
        <dbReference type="PIRSR" id="PIRSR617736-1"/>
    </source>
</evidence>
<evidence type="ECO:0000256" key="8">
    <source>
        <dbReference type="ARBA" id="ARBA00023326"/>
    </source>
</evidence>
<comment type="catalytic activity">
    <reaction evidence="1 11">
        <text>Hydrolysis of terminal, non-reducing beta-D-glucosyl residues with release of beta-D-glucose.</text>
        <dbReference type="EC" id="3.2.1.21"/>
    </reaction>
</comment>
<feature type="binding site" evidence="10">
    <location>
        <position position="126"/>
    </location>
    <ligand>
        <name>substrate</name>
    </ligand>
</feature>
<feature type="binding site" evidence="10">
    <location>
        <position position="299"/>
    </location>
    <ligand>
        <name>substrate</name>
    </ligand>
</feature>
<comment type="similarity">
    <text evidence="2 11">Belongs to the glycosyl hydrolase 1 family.</text>
</comment>
<dbReference type="FunFam" id="3.20.20.80:FF:000004">
    <property type="entry name" value="Beta-glucosidase 6-phospho-beta-glucosidase"/>
    <property type="match status" value="1"/>
</dbReference>
<gene>
    <name evidence="12" type="ORF">BDK89_1420</name>
</gene>
<dbReference type="InterPro" id="IPR001360">
    <property type="entry name" value="Glyco_hydro_1"/>
</dbReference>
<feature type="active site" description="Nucleophile" evidence="9">
    <location>
        <position position="368"/>
    </location>
</feature>
<comment type="caution">
    <text evidence="12">The sequence shown here is derived from an EMBL/GenBank/DDBJ whole genome shotgun (WGS) entry which is preliminary data.</text>
</comment>
<evidence type="ECO:0000256" key="5">
    <source>
        <dbReference type="ARBA" id="ARBA00023001"/>
    </source>
</evidence>
<dbReference type="NCBIfam" id="TIGR03356">
    <property type="entry name" value="BGL"/>
    <property type="match status" value="1"/>
</dbReference>
<evidence type="ECO:0000256" key="11">
    <source>
        <dbReference type="RuleBase" id="RU361175"/>
    </source>
</evidence>
<dbReference type="Pfam" id="PF00232">
    <property type="entry name" value="Glyco_hydro_1"/>
    <property type="match status" value="1"/>
</dbReference>
<evidence type="ECO:0000256" key="10">
    <source>
        <dbReference type="PIRSR" id="PIRSR617736-2"/>
    </source>
</evidence>
<sequence length="465" mass="52189">MAVPERPAVPFPADFLWGAATASYQIEGAAAEGGRGPSVWDDFSHTPGKVANGHTGDVACDHYHRVEDDVKMMAEMGLQAYRFSISWSRVLPEGRGRVNDEGIAFYSKLVDLLLDHGITPNATLFHWDLPSGLEAIDGFRNRDTASYFADYAALMVDALGDRVKMWATFNEPWCHAYLGHAAGVHAPGMRDPKAAVTVAHHEQLAHGLGVQAMRAERSDLQLGTVINPSNVRREGSPDADEDEMRTIDGIHNRWWFDPILKGEYPADLLDDLGPLADAIRPGDTAEIHQPLDWIGINYYYDILVRGVRADESSVNRMLAYPTVQNTTESDRRPVHTDMGWPITPEGFTNLLVRLHTDYDNLPPLYITENGCAYDDPIVDGRIADRRRIEYLDLHLRAVRDAIDQGVDVRGYFEWSLMDNFEWALGYDKRFGLVHIDFDTLERTPRDSAAWYRDVIKANEVPAVEG</sequence>
<feature type="binding site" evidence="10">
    <location>
        <begin position="421"/>
        <end position="422"/>
    </location>
    <ligand>
        <name>substrate</name>
    </ligand>
</feature>